<dbReference type="SUPFAM" id="SSF88946">
    <property type="entry name" value="Sigma2 domain of RNA polymerase sigma factors"/>
    <property type="match status" value="1"/>
</dbReference>
<dbReference type="Proteomes" id="UP001172082">
    <property type="component" value="Unassembled WGS sequence"/>
</dbReference>
<evidence type="ECO:0000256" key="1">
    <source>
        <dbReference type="ARBA" id="ARBA00010641"/>
    </source>
</evidence>
<organism evidence="7 8">
    <name type="scientific">Splendidivirga corallicola</name>
    <dbReference type="NCBI Taxonomy" id="3051826"/>
    <lineage>
        <taxon>Bacteria</taxon>
        <taxon>Pseudomonadati</taxon>
        <taxon>Bacteroidota</taxon>
        <taxon>Cytophagia</taxon>
        <taxon>Cytophagales</taxon>
        <taxon>Splendidivirgaceae</taxon>
        <taxon>Splendidivirga</taxon>
    </lineage>
</organism>
<evidence type="ECO:0000256" key="4">
    <source>
        <dbReference type="ARBA" id="ARBA00023163"/>
    </source>
</evidence>
<dbReference type="Pfam" id="PF04542">
    <property type="entry name" value="Sigma70_r2"/>
    <property type="match status" value="1"/>
</dbReference>
<dbReference type="Gene3D" id="1.10.10.10">
    <property type="entry name" value="Winged helix-like DNA-binding domain superfamily/Winged helix DNA-binding domain"/>
    <property type="match status" value="1"/>
</dbReference>
<dbReference type="EMBL" id="JAUJEA010000002">
    <property type="protein sequence ID" value="MDN5201104.1"/>
    <property type="molecule type" value="Genomic_DNA"/>
</dbReference>
<dbReference type="PANTHER" id="PTHR43133">
    <property type="entry name" value="RNA POLYMERASE ECF-TYPE SIGMA FACTO"/>
    <property type="match status" value="1"/>
</dbReference>
<evidence type="ECO:0000313" key="8">
    <source>
        <dbReference type="Proteomes" id="UP001172082"/>
    </source>
</evidence>
<dbReference type="SUPFAM" id="SSF88659">
    <property type="entry name" value="Sigma3 and sigma4 domains of RNA polymerase sigma factors"/>
    <property type="match status" value="1"/>
</dbReference>
<comment type="caution">
    <text evidence="7">The sequence shown here is derived from an EMBL/GenBank/DDBJ whole genome shotgun (WGS) entry which is preliminary data.</text>
</comment>
<dbReference type="InterPro" id="IPR014284">
    <property type="entry name" value="RNA_pol_sigma-70_dom"/>
</dbReference>
<evidence type="ECO:0000256" key="3">
    <source>
        <dbReference type="ARBA" id="ARBA00023082"/>
    </source>
</evidence>
<comment type="similarity">
    <text evidence="1">Belongs to the sigma-70 factor family. ECF subfamily.</text>
</comment>
<feature type="domain" description="RNA polymerase sigma-70 region 2" evidence="5">
    <location>
        <begin position="29"/>
        <end position="95"/>
    </location>
</feature>
<dbReference type="Gene3D" id="1.10.1740.10">
    <property type="match status" value="1"/>
</dbReference>
<evidence type="ECO:0000313" key="7">
    <source>
        <dbReference type="EMBL" id="MDN5201104.1"/>
    </source>
</evidence>
<dbReference type="InterPro" id="IPR036388">
    <property type="entry name" value="WH-like_DNA-bd_sf"/>
</dbReference>
<dbReference type="CDD" id="cd06171">
    <property type="entry name" value="Sigma70_r4"/>
    <property type="match status" value="1"/>
</dbReference>
<dbReference type="InterPro" id="IPR013325">
    <property type="entry name" value="RNA_pol_sigma_r2"/>
</dbReference>
<accession>A0ABT8KLJ4</accession>
<dbReference type="InterPro" id="IPR007627">
    <property type="entry name" value="RNA_pol_sigma70_r2"/>
</dbReference>
<keyword evidence="4" id="KW-0804">Transcription</keyword>
<dbReference type="NCBIfam" id="TIGR02937">
    <property type="entry name" value="sigma70-ECF"/>
    <property type="match status" value="1"/>
</dbReference>
<keyword evidence="8" id="KW-1185">Reference proteome</keyword>
<keyword evidence="2" id="KW-0805">Transcription regulation</keyword>
<dbReference type="InterPro" id="IPR039425">
    <property type="entry name" value="RNA_pol_sigma-70-like"/>
</dbReference>
<evidence type="ECO:0000259" key="6">
    <source>
        <dbReference type="Pfam" id="PF08281"/>
    </source>
</evidence>
<name>A0ABT8KLJ4_9BACT</name>
<dbReference type="Pfam" id="PF08281">
    <property type="entry name" value="Sigma70_r4_2"/>
    <property type="match status" value="1"/>
</dbReference>
<proteinExistence type="inferred from homology"/>
<dbReference type="RefSeq" id="WP_346751132.1">
    <property type="nucleotide sequence ID" value="NZ_JAUJEA010000002.1"/>
</dbReference>
<feature type="domain" description="RNA polymerase sigma factor 70 region 4 type 2" evidence="6">
    <location>
        <begin position="122"/>
        <end position="172"/>
    </location>
</feature>
<reference evidence="7" key="1">
    <citation type="submission" date="2023-06" db="EMBL/GenBank/DDBJ databases">
        <title>Genomic of Parafulvivirga corallium.</title>
        <authorList>
            <person name="Wang G."/>
        </authorList>
    </citation>
    <scope>NUCLEOTIDE SEQUENCE</scope>
    <source>
        <strain evidence="7">BMA10</strain>
    </source>
</reference>
<evidence type="ECO:0000259" key="5">
    <source>
        <dbReference type="Pfam" id="PF04542"/>
    </source>
</evidence>
<dbReference type="InterPro" id="IPR013324">
    <property type="entry name" value="RNA_pol_sigma_r3/r4-like"/>
</dbReference>
<protein>
    <submittedName>
        <fullName evidence="7">Sigma-70 family RNA polymerase sigma factor</fullName>
    </submittedName>
</protein>
<evidence type="ECO:0000256" key="2">
    <source>
        <dbReference type="ARBA" id="ARBA00023015"/>
    </source>
</evidence>
<dbReference type="PANTHER" id="PTHR43133:SF46">
    <property type="entry name" value="RNA POLYMERASE SIGMA-70 FACTOR ECF SUBFAMILY"/>
    <property type="match status" value="1"/>
</dbReference>
<dbReference type="InterPro" id="IPR013249">
    <property type="entry name" value="RNA_pol_sigma70_r4_t2"/>
</dbReference>
<gene>
    <name evidence="7" type="ORF">QQ008_07020</name>
</gene>
<sequence>MRLAIHKSISEERLIKGCLNNESKAQRTLYEKFSPKMFAICLRYVSDHSQAEDIMINGFMKVFNKISQYSGEGSFEGWIRRIMVNESLAFIRKNKNMYLEVDIEAANFQPDYGLLQNNLEAEDLMKLVKDLPMGYKTVFNLYAIEGYSHKEIAAMLNISENTSKSQLSRARNLLQHKLLESQKILTKNTLSYE</sequence>
<keyword evidence="3" id="KW-0731">Sigma factor</keyword>